<dbReference type="Proteomes" id="UP001280581">
    <property type="component" value="Unassembled WGS sequence"/>
</dbReference>
<evidence type="ECO:0000313" key="2">
    <source>
        <dbReference type="Proteomes" id="UP001280581"/>
    </source>
</evidence>
<evidence type="ECO:0000313" key="1">
    <source>
        <dbReference type="EMBL" id="KAK3214202.1"/>
    </source>
</evidence>
<reference evidence="1 2" key="1">
    <citation type="submission" date="2021-02" db="EMBL/GenBank/DDBJ databases">
        <title>Genome assembly of Pseudopithomyces chartarum.</title>
        <authorList>
            <person name="Jauregui R."/>
            <person name="Singh J."/>
            <person name="Voisey C."/>
        </authorList>
    </citation>
    <scope>NUCLEOTIDE SEQUENCE [LARGE SCALE GENOMIC DNA]</scope>
    <source>
        <strain evidence="1 2">AGR01</strain>
    </source>
</reference>
<name>A0AAN6M4U4_9PLEO</name>
<sequence length="145" mass="15588">MPTTIYMVVQITSSSAIKPGIKIMSINPSSLAPSVEAPINATQTHSTTTIVHPYNGDAQYQVQVRMDGDINLQCRSFIVGTDDTKEGASHKMDAAVVGFLTREGLNVPVSMGHDDDGVATMVAGVRRQNGENVWWEVVWGEVQGG</sequence>
<dbReference type="EMBL" id="WVTA01000004">
    <property type="protein sequence ID" value="KAK3214202.1"/>
    <property type="molecule type" value="Genomic_DNA"/>
</dbReference>
<dbReference type="AlphaFoldDB" id="A0AAN6M4U4"/>
<organism evidence="1 2">
    <name type="scientific">Pseudopithomyces chartarum</name>
    <dbReference type="NCBI Taxonomy" id="1892770"/>
    <lineage>
        <taxon>Eukaryota</taxon>
        <taxon>Fungi</taxon>
        <taxon>Dikarya</taxon>
        <taxon>Ascomycota</taxon>
        <taxon>Pezizomycotina</taxon>
        <taxon>Dothideomycetes</taxon>
        <taxon>Pleosporomycetidae</taxon>
        <taxon>Pleosporales</taxon>
        <taxon>Massarineae</taxon>
        <taxon>Didymosphaeriaceae</taxon>
        <taxon>Pseudopithomyces</taxon>
    </lineage>
</organism>
<accession>A0AAN6M4U4</accession>
<protein>
    <submittedName>
        <fullName evidence="1">Uncharacterized protein</fullName>
    </submittedName>
</protein>
<gene>
    <name evidence="1" type="ORF">GRF29_28g2375381</name>
</gene>
<keyword evidence="2" id="KW-1185">Reference proteome</keyword>
<proteinExistence type="predicted"/>
<comment type="caution">
    <text evidence="1">The sequence shown here is derived from an EMBL/GenBank/DDBJ whole genome shotgun (WGS) entry which is preliminary data.</text>
</comment>